<protein>
    <submittedName>
        <fullName evidence="3">Uncharacterized protein LOC117568530</fullName>
    </submittedName>
</protein>
<feature type="transmembrane region" description="Helical" evidence="1">
    <location>
        <begin position="150"/>
        <end position="166"/>
    </location>
</feature>
<keyword evidence="2" id="KW-1185">Reference proteome</keyword>
<proteinExistence type="predicted"/>
<reference evidence="3" key="1">
    <citation type="submission" date="2025-08" db="UniProtKB">
        <authorList>
            <consortium name="RefSeq"/>
        </authorList>
    </citation>
    <scope>IDENTIFICATION</scope>
    <source>
        <strain evidence="3">15112-1751.03</strain>
        <tissue evidence="3">Whole Adult</tissue>
    </source>
</reference>
<dbReference type="OrthoDB" id="7882750at2759"/>
<feature type="transmembrane region" description="Helical" evidence="1">
    <location>
        <begin position="52"/>
        <end position="77"/>
    </location>
</feature>
<gene>
    <name evidence="3" type="primary">LOC117568530</name>
</gene>
<evidence type="ECO:0000313" key="3">
    <source>
        <dbReference type="RefSeq" id="XP_034105126.1"/>
    </source>
</evidence>
<feature type="transmembrane region" description="Helical" evidence="1">
    <location>
        <begin position="216"/>
        <end position="239"/>
    </location>
</feature>
<evidence type="ECO:0000256" key="1">
    <source>
        <dbReference type="SAM" id="Phobius"/>
    </source>
</evidence>
<sequence>MDAVHNLEDEKEKARVLLRKTYKVTIIMLIFGQIQVMIVMEIEPIKEFLGRHYYVSLIQFFMSFISIQLYVFFYHIIVRTSTWKRILAGIWTFEVNTISIMKPARRAPYTSLLVSWGLTFFIMAVSVIYGNIAVKHRRGLFVTRHNVIRWSERLFVLTSFGIIVCSEMRRVTIEFPTLFVYSMLSNIFVIIFAASIRKPNFYHLDAIGDHILIGQLYYLNFYALYMGYVWTTAAGLELAGINPKI</sequence>
<feature type="transmembrane region" description="Helical" evidence="1">
    <location>
        <begin position="109"/>
        <end position="130"/>
    </location>
</feature>
<dbReference type="AlphaFoldDB" id="A0A6P8WN61"/>
<keyword evidence="1" id="KW-0812">Transmembrane</keyword>
<name>A0A6P8WN61_DROAB</name>
<organism evidence="2 3">
    <name type="scientific">Drosophila albomicans</name>
    <name type="common">Fruit fly</name>
    <dbReference type="NCBI Taxonomy" id="7291"/>
    <lineage>
        <taxon>Eukaryota</taxon>
        <taxon>Metazoa</taxon>
        <taxon>Ecdysozoa</taxon>
        <taxon>Arthropoda</taxon>
        <taxon>Hexapoda</taxon>
        <taxon>Insecta</taxon>
        <taxon>Pterygota</taxon>
        <taxon>Neoptera</taxon>
        <taxon>Endopterygota</taxon>
        <taxon>Diptera</taxon>
        <taxon>Brachycera</taxon>
        <taxon>Muscomorpha</taxon>
        <taxon>Ephydroidea</taxon>
        <taxon>Drosophilidae</taxon>
        <taxon>Drosophila</taxon>
    </lineage>
</organism>
<dbReference type="Proteomes" id="UP000515160">
    <property type="component" value="Chromosome 3"/>
</dbReference>
<dbReference type="RefSeq" id="XP_034105126.1">
    <property type="nucleotide sequence ID" value="XM_034249235.2"/>
</dbReference>
<keyword evidence="1" id="KW-0472">Membrane</keyword>
<feature type="transmembrane region" description="Helical" evidence="1">
    <location>
        <begin position="178"/>
        <end position="196"/>
    </location>
</feature>
<keyword evidence="1" id="KW-1133">Transmembrane helix</keyword>
<accession>A0A6P8WN61</accession>
<feature type="transmembrane region" description="Helical" evidence="1">
    <location>
        <begin position="21"/>
        <end position="40"/>
    </location>
</feature>
<dbReference type="GeneID" id="117568530"/>
<evidence type="ECO:0000313" key="2">
    <source>
        <dbReference type="Proteomes" id="UP000515160"/>
    </source>
</evidence>